<accession>A0AAE0C0M1</accession>
<dbReference type="EMBL" id="LGRX02030065">
    <property type="protein sequence ID" value="KAK3246208.1"/>
    <property type="molecule type" value="Genomic_DNA"/>
</dbReference>
<dbReference type="AlphaFoldDB" id="A0AAE0C0M1"/>
<evidence type="ECO:0000256" key="1">
    <source>
        <dbReference type="SAM" id="MobiDB-lite"/>
    </source>
</evidence>
<evidence type="ECO:0000313" key="2">
    <source>
        <dbReference type="EMBL" id="KAK3246208.1"/>
    </source>
</evidence>
<keyword evidence="3" id="KW-1185">Reference proteome</keyword>
<name>A0AAE0C0M1_9CHLO</name>
<dbReference type="Proteomes" id="UP001190700">
    <property type="component" value="Unassembled WGS sequence"/>
</dbReference>
<gene>
    <name evidence="2" type="ORF">CYMTET_44247</name>
</gene>
<reference evidence="2 3" key="1">
    <citation type="journal article" date="2015" name="Genome Biol. Evol.">
        <title>Comparative Genomics of a Bacterivorous Green Alga Reveals Evolutionary Causalities and Consequences of Phago-Mixotrophic Mode of Nutrition.</title>
        <authorList>
            <person name="Burns J.A."/>
            <person name="Paasch A."/>
            <person name="Narechania A."/>
            <person name="Kim E."/>
        </authorList>
    </citation>
    <scope>NUCLEOTIDE SEQUENCE [LARGE SCALE GENOMIC DNA]</scope>
    <source>
        <strain evidence="2 3">PLY_AMNH</strain>
    </source>
</reference>
<proteinExistence type="predicted"/>
<protein>
    <submittedName>
        <fullName evidence="2">Uncharacterized protein</fullName>
    </submittedName>
</protein>
<comment type="caution">
    <text evidence="2">The sequence shown here is derived from an EMBL/GenBank/DDBJ whole genome shotgun (WGS) entry which is preliminary data.</text>
</comment>
<feature type="region of interest" description="Disordered" evidence="1">
    <location>
        <begin position="1"/>
        <end position="35"/>
    </location>
</feature>
<feature type="compositionally biased region" description="Basic and acidic residues" evidence="1">
    <location>
        <begin position="7"/>
        <end position="27"/>
    </location>
</feature>
<organism evidence="2 3">
    <name type="scientific">Cymbomonas tetramitiformis</name>
    <dbReference type="NCBI Taxonomy" id="36881"/>
    <lineage>
        <taxon>Eukaryota</taxon>
        <taxon>Viridiplantae</taxon>
        <taxon>Chlorophyta</taxon>
        <taxon>Pyramimonadophyceae</taxon>
        <taxon>Pyramimonadales</taxon>
        <taxon>Pyramimonadaceae</taxon>
        <taxon>Cymbomonas</taxon>
    </lineage>
</organism>
<evidence type="ECO:0000313" key="3">
    <source>
        <dbReference type="Proteomes" id="UP001190700"/>
    </source>
</evidence>
<sequence length="119" mass="13235">MPSWKWWKRDDTRDAKSDKEQEAERGPDSVPENNLLRVDTRLQASTPKLPDVSNSVSVFDFGGSEVSDSSSASGLRTTGYCPVSGHLQACDWSISENMSSKLVREIQGGAVKPHFRIFF</sequence>